<dbReference type="GeneID" id="22586894"/>
<evidence type="ECO:0000313" key="2">
    <source>
        <dbReference type="EMBL" id="EEH46247.2"/>
    </source>
</evidence>
<reference evidence="2 3" key="1">
    <citation type="journal article" date="2011" name="PLoS Genet.">
        <title>Comparative genomic analysis of human fungal pathogens causing paracoccidioidomycosis.</title>
        <authorList>
            <person name="Desjardins C.A."/>
            <person name="Champion M.D."/>
            <person name="Holder J.W."/>
            <person name="Muszewska A."/>
            <person name="Goldberg J."/>
            <person name="Bailao A.M."/>
            <person name="Brigido M.M."/>
            <person name="Ferreira M.E."/>
            <person name="Garcia A.M."/>
            <person name="Grynberg M."/>
            <person name="Gujja S."/>
            <person name="Heiman D.I."/>
            <person name="Henn M.R."/>
            <person name="Kodira C.D."/>
            <person name="Leon-Narvaez H."/>
            <person name="Longo L.V."/>
            <person name="Ma L.J."/>
            <person name="Malavazi I."/>
            <person name="Matsuo A.L."/>
            <person name="Morais F.V."/>
            <person name="Pereira M."/>
            <person name="Rodriguez-Brito S."/>
            <person name="Sakthikumar S."/>
            <person name="Salem-Izacc S.M."/>
            <person name="Sykes S.M."/>
            <person name="Teixeira M.M."/>
            <person name="Vallejo M.C."/>
            <person name="Walter M.E."/>
            <person name="Yandava C."/>
            <person name="Young S."/>
            <person name="Zeng Q."/>
            <person name="Zucker J."/>
            <person name="Felipe M.S."/>
            <person name="Goldman G.H."/>
            <person name="Haas B.J."/>
            <person name="McEwen J.G."/>
            <person name="Nino-Vega G."/>
            <person name="Puccia R."/>
            <person name="San-Blas G."/>
            <person name="Soares C.M."/>
            <person name="Birren B.W."/>
            <person name="Cuomo C.A."/>
        </authorList>
    </citation>
    <scope>NUCLEOTIDE SEQUENCE [LARGE SCALE GENOMIC DNA]</scope>
    <source>
        <strain evidence="2 3">Pb18</strain>
    </source>
</reference>
<dbReference type="RefSeq" id="XP_010763990.1">
    <property type="nucleotide sequence ID" value="XM_010765688.1"/>
</dbReference>
<dbReference type="eggNOG" id="ENOG502SQZX">
    <property type="taxonomic scope" value="Eukaryota"/>
</dbReference>
<dbReference type="VEuPathDB" id="FungiDB:PADG_08689"/>
<dbReference type="AlphaFoldDB" id="C1GN45"/>
<sequence>MYNISCFKVSTLANCHNLLDLITSKCFCELPHQFYRPLLDLSADQMRSFDVYCAFCSSSLNGVAIGTETKKDCELQRLFIEERIEKLEARRRSGVNCPSISVNPLKHNTSASDVGIKKDPKDDGEYGDSSYDPKIDNEEGIKLLNAVLHLGYNPGRAPGPK</sequence>
<gene>
    <name evidence="2" type="ORF">PADG_08689</name>
</gene>
<protein>
    <submittedName>
        <fullName evidence="2">Uncharacterized protein</fullName>
    </submittedName>
</protein>
<dbReference type="InParanoid" id="C1GN45"/>
<evidence type="ECO:0000313" key="3">
    <source>
        <dbReference type="Proteomes" id="UP000001628"/>
    </source>
</evidence>
<name>C1GN45_PARBD</name>
<feature type="non-terminal residue" evidence="2">
    <location>
        <position position="161"/>
    </location>
</feature>
<feature type="region of interest" description="Disordered" evidence="1">
    <location>
        <begin position="108"/>
        <end position="134"/>
    </location>
</feature>
<dbReference type="KEGG" id="pbn:PADG_08689"/>
<dbReference type="Proteomes" id="UP000001628">
    <property type="component" value="Unassembled WGS sequence"/>
</dbReference>
<proteinExistence type="predicted"/>
<keyword evidence="3" id="KW-1185">Reference proteome</keyword>
<dbReference type="HOGENOM" id="CLU_1647781_0_0_1"/>
<feature type="compositionally biased region" description="Basic and acidic residues" evidence="1">
    <location>
        <begin position="115"/>
        <end position="124"/>
    </location>
</feature>
<accession>C1GN45</accession>
<organism evidence="2 3">
    <name type="scientific">Paracoccidioides brasiliensis (strain Pb18)</name>
    <dbReference type="NCBI Taxonomy" id="502780"/>
    <lineage>
        <taxon>Eukaryota</taxon>
        <taxon>Fungi</taxon>
        <taxon>Dikarya</taxon>
        <taxon>Ascomycota</taxon>
        <taxon>Pezizomycotina</taxon>
        <taxon>Eurotiomycetes</taxon>
        <taxon>Eurotiomycetidae</taxon>
        <taxon>Onygenales</taxon>
        <taxon>Ajellomycetaceae</taxon>
        <taxon>Paracoccidioides</taxon>
    </lineage>
</organism>
<dbReference type="EMBL" id="KN275986">
    <property type="protein sequence ID" value="EEH46247.2"/>
    <property type="molecule type" value="Genomic_DNA"/>
</dbReference>
<evidence type="ECO:0000256" key="1">
    <source>
        <dbReference type="SAM" id="MobiDB-lite"/>
    </source>
</evidence>